<organism evidence="2">
    <name type="scientific">Ignisphaera aggregans</name>
    <dbReference type="NCBI Taxonomy" id="334771"/>
    <lineage>
        <taxon>Archaea</taxon>
        <taxon>Thermoproteota</taxon>
        <taxon>Thermoprotei</taxon>
        <taxon>Desulfurococcales</taxon>
        <taxon>Desulfurococcaceae</taxon>
        <taxon>Ignisphaera</taxon>
    </lineage>
</organism>
<dbReference type="InterPro" id="IPR051532">
    <property type="entry name" value="Ester_Hydrolysis_Enzymes"/>
</dbReference>
<dbReference type="SUPFAM" id="SSF52266">
    <property type="entry name" value="SGNH hydrolase"/>
    <property type="match status" value="1"/>
</dbReference>
<dbReference type="AlphaFoldDB" id="A0A7J2U3U3"/>
<dbReference type="EMBL" id="DSEU01000050">
    <property type="protein sequence ID" value="HEM67411.1"/>
    <property type="molecule type" value="Genomic_DNA"/>
</dbReference>
<dbReference type="PANTHER" id="PTHR30383:SF5">
    <property type="entry name" value="SGNH HYDROLASE-TYPE ESTERASE DOMAIN-CONTAINING PROTEIN"/>
    <property type="match status" value="1"/>
</dbReference>
<dbReference type="CDD" id="cd01834">
    <property type="entry name" value="SGNH_hydrolase_like_2"/>
    <property type="match status" value="1"/>
</dbReference>
<evidence type="ECO:0000259" key="1">
    <source>
        <dbReference type="Pfam" id="PF13472"/>
    </source>
</evidence>
<protein>
    <submittedName>
        <fullName evidence="2">GDSL family lipase</fullName>
    </submittedName>
</protein>
<comment type="caution">
    <text evidence="2">The sequence shown here is derived from an EMBL/GenBank/DDBJ whole genome shotgun (WGS) entry which is preliminary data.</text>
</comment>
<dbReference type="InterPro" id="IPR013830">
    <property type="entry name" value="SGNH_hydro"/>
</dbReference>
<dbReference type="Gene3D" id="3.40.50.1110">
    <property type="entry name" value="SGNH hydrolase"/>
    <property type="match status" value="1"/>
</dbReference>
<dbReference type="PANTHER" id="PTHR30383">
    <property type="entry name" value="THIOESTERASE 1/PROTEASE 1/LYSOPHOSPHOLIPASE L1"/>
    <property type="match status" value="1"/>
</dbReference>
<reference evidence="2" key="1">
    <citation type="journal article" date="2020" name="mSystems">
        <title>Genome- and Community-Level Interaction Insights into Carbon Utilization and Element Cycling Functions of Hydrothermarchaeota in Hydrothermal Sediment.</title>
        <authorList>
            <person name="Zhou Z."/>
            <person name="Liu Y."/>
            <person name="Xu W."/>
            <person name="Pan J."/>
            <person name="Luo Z.H."/>
            <person name="Li M."/>
        </authorList>
    </citation>
    <scope>NUCLEOTIDE SEQUENCE [LARGE SCALE GENOMIC DNA]</scope>
    <source>
        <strain evidence="2">SpSt-125</strain>
    </source>
</reference>
<gene>
    <name evidence="2" type="ORF">ENO26_07610</name>
</gene>
<dbReference type="InterPro" id="IPR036514">
    <property type="entry name" value="SGNH_hydro_sf"/>
</dbReference>
<dbReference type="GO" id="GO:0004622">
    <property type="term" value="F:phosphatidylcholine lysophospholipase activity"/>
    <property type="evidence" value="ECO:0007669"/>
    <property type="project" value="TreeGrafter"/>
</dbReference>
<feature type="domain" description="SGNH hydrolase-type esterase" evidence="1">
    <location>
        <begin position="14"/>
        <end position="201"/>
    </location>
</feature>
<evidence type="ECO:0000313" key="2">
    <source>
        <dbReference type="EMBL" id="HEM67411.1"/>
    </source>
</evidence>
<dbReference type="Pfam" id="PF13472">
    <property type="entry name" value="Lipase_GDSL_2"/>
    <property type="match status" value="1"/>
</dbReference>
<name>A0A7J2U3U3_9CREN</name>
<accession>A0A7J2U3U3</accession>
<sequence length="215" mass="24594">MSRPSFRNGDRVVFAGDSITDCEKMTTNPPLGNGYVYIFSNLVVAKYPELDVDVVNAGISGNTVIDLKNRWEDDVLSYRPTWISILIGINDIHRSLNGQPALDPESYYTNYRDLLEAARKQLGNVNLILLTPFYISKTTIRDSFRRKILETIPLYIEKVEKLSKEFSAIYINLHEKFQKLLNYRPPQTYAPDAVHPTFLGHLIIAKTILETLENI</sequence>
<proteinExistence type="predicted"/>